<protein>
    <submittedName>
        <fullName evidence="1">RAB3GAP2_N domain-containing protein</fullName>
    </submittedName>
</protein>
<dbReference type="WBParaSite" id="SCUD_0001427101-mRNA-1">
    <property type="protein sequence ID" value="SCUD_0001427101-mRNA-1"/>
    <property type="gene ID" value="SCUD_0001427101"/>
</dbReference>
<dbReference type="AlphaFoldDB" id="A0A183KGW9"/>
<accession>A0A183KGW9</accession>
<evidence type="ECO:0000313" key="1">
    <source>
        <dbReference type="WBParaSite" id="SCUD_0001427101-mRNA-1"/>
    </source>
</evidence>
<reference evidence="1" key="1">
    <citation type="submission" date="2016-06" db="UniProtKB">
        <authorList>
            <consortium name="WormBaseParasite"/>
        </authorList>
    </citation>
    <scope>IDENTIFICATION</scope>
</reference>
<sequence length="216" mass="23967">MMSYMFEPTSVSNILTDCGYLIGLGCSDARVRLYDSPTGSILFTCSCIDSVSGHSPLPVSIAFPSIISEQSAESSITTLPKHRFSVLYTNGQLREWKITIKQSNNVNNSDESDHTTSPPVPTKSIIGVGLNKWLVKFWRTMGEEISRSLGVFHSVDYIEPNKWLLASNRFLVVLVSHKNIIQTKVLSESEIAVVSIDSRNITSRLAPPLQRKLYGT</sequence>
<name>A0A183KGW9_9TREM</name>
<organism evidence="1">
    <name type="scientific">Schistosoma curassoni</name>
    <dbReference type="NCBI Taxonomy" id="6186"/>
    <lineage>
        <taxon>Eukaryota</taxon>
        <taxon>Metazoa</taxon>
        <taxon>Spiralia</taxon>
        <taxon>Lophotrochozoa</taxon>
        <taxon>Platyhelminthes</taxon>
        <taxon>Trematoda</taxon>
        <taxon>Digenea</taxon>
        <taxon>Strigeidida</taxon>
        <taxon>Schistosomatoidea</taxon>
        <taxon>Schistosomatidae</taxon>
        <taxon>Schistosoma</taxon>
    </lineage>
</organism>
<dbReference type="STRING" id="6186.A0A183KGW9"/>
<proteinExistence type="predicted"/>